<reference evidence="2" key="2">
    <citation type="journal article" date="2021" name="PeerJ">
        <title>Extensive microbial diversity within the chicken gut microbiome revealed by metagenomics and culture.</title>
        <authorList>
            <person name="Gilroy R."/>
            <person name="Ravi A."/>
            <person name="Getino M."/>
            <person name="Pursley I."/>
            <person name="Horton D.L."/>
            <person name="Alikhan N.F."/>
            <person name="Baker D."/>
            <person name="Gharbi K."/>
            <person name="Hall N."/>
            <person name="Watson M."/>
            <person name="Adriaenssens E.M."/>
            <person name="Foster-Nyarko E."/>
            <person name="Jarju S."/>
            <person name="Secka A."/>
            <person name="Antonio M."/>
            <person name="Oren A."/>
            <person name="Chaudhuri R.R."/>
            <person name="La Ragione R."/>
            <person name="Hildebrand F."/>
            <person name="Pallen M.J."/>
        </authorList>
    </citation>
    <scope>NUCLEOTIDE SEQUENCE</scope>
    <source>
        <strain evidence="2">CHK183-6373</strain>
    </source>
</reference>
<reference evidence="2" key="1">
    <citation type="submission" date="2020-10" db="EMBL/GenBank/DDBJ databases">
        <authorList>
            <person name="Gilroy R."/>
        </authorList>
    </citation>
    <scope>NUCLEOTIDE SEQUENCE</scope>
    <source>
        <strain evidence="2">CHK183-6373</strain>
    </source>
</reference>
<dbReference type="Pfam" id="PF13443">
    <property type="entry name" value="HTH_26"/>
    <property type="match status" value="1"/>
</dbReference>
<name>A0A9D1P6K6_9FIRM</name>
<dbReference type="InterPro" id="IPR001387">
    <property type="entry name" value="Cro/C1-type_HTH"/>
</dbReference>
<dbReference type="InterPro" id="IPR010982">
    <property type="entry name" value="Lambda_DNA-bd_dom_sf"/>
</dbReference>
<dbReference type="GO" id="GO:0003677">
    <property type="term" value="F:DNA binding"/>
    <property type="evidence" value="ECO:0007669"/>
    <property type="project" value="InterPro"/>
</dbReference>
<comment type="caution">
    <text evidence="2">The sequence shown here is derived from an EMBL/GenBank/DDBJ whole genome shotgun (WGS) entry which is preliminary data.</text>
</comment>
<gene>
    <name evidence="2" type="ORF">IAA64_06050</name>
</gene>
<protein>
    <submittedName>
        <fullName evidence="2">Helix-turn-helix transcriptional regulator</fullName>
    </submittedName>
</protein>
<dbReference type="CDD" id="cd00093">
    <property type="entry name" value="HTH_XRE"/>
    <property type="match status" value="1"/>
</dbReference>
<organism evidence="2 3">
    <name type="scientific">Candidatus Ornithocaccomicrobium faecavium</name>
    <dbReference type="NCBI Taxonomy" id="2840890"/>
    <lineage>
        <taxon>Bacteria</taxon>
        <taxon>Bacillati</taxon>
        <taxon>Bacillota</taxon>
        <taxon>Clostridia</taxon>
        <taxon>Candidatus Ornithocaccomicrobium</taxon>
    </lineage>
</organism>
<dbReference type="AlphaFoldDB" id="A0A9D1P6K6"/>
<accession>A0A9D1P6K6</accession>
<dbReference type="Proteomes" id="UP000886884">
    <property type="component" value="Unassembled WGS sequence"/>
</dbReference>
<feature type="domain" description="HTH cro/C1-type" evidence="1">
    <location>
        <begin position="42"/>
        <end position="65"/>
    </location>
</feature>
<sequence>MYNPADVAQRIKDLAKHRNISVKQMLDDCELNKNVLSTMSARGSMPKTDNIARIADYLNCSVDYLLGRSDAPEKTAPGTPGADEIDDVIIEKFSRLSVADKAMVIDLVERLLAGKEA</sequence>
<evidence type="ECO:0000313" key="2">
    <source>
        <dbReference type="EMBL" id="HIV27511.1"/>
    </source>
</evidence>
<dbReference type="SUPFAM" id="SSF47413">
    <property type="entry name" value="lambda repressor-like DNA-binding domains"/>
    <property type="match status" value="1"/>
</dbReference>
<proteinExistence type="predicted"/>
<dbReference type="Gene3D" id="1.10.260.40">
    <property type="entry name" value="lambda repressor-like DNA-binding domains"/>
    <property type="match status" value="1"/>
</dbReference>
<dbReference type="EMBL" id="DVOT01000110">
    <property type="protein sequence ID" value="HIV27511.1"/>
    <property type="molecule type" value="Genomic_DNA"/>
</dbReference>
<evidence type="ECO:0000259" key="1">
    <source>
        <dbReference type="PROSITE" id="PS50943"/>
    </source>
</evidence>
<evidence type="ECO:0000313" key="3">
    <source>
        <dbReference type="Proteomes" id="UP000886884"/>
    </source>
</evidence>
<dbReference type="PROSITE" id="PS50943">
    <property type="entry name" value="HTH_CROC1"/>
    <property type="match status" value="1"/>
</dbReference>